<keyword evidence="1" id="KW-0677">Repeat</keyword>
<dbReference type="PANTHER" id="PTHR24171">
    <property type="entry name" value="ANKYRIN REPEAT DOMAIN-CONTAINING PROTEIN 39-RELATED"/>
    <property type="match status" value="1"/>
</dbReference>
<keyword evidence="2 3" id="KW-0040">ANK repeat</keyword>
<evidence type="ECO:0000256" key="2">
    <source>
        <dbReference type="ARBA" id="ARBA00023043"/>
    </source>
</evidence>
<evidence type="ECO:0000256" key="4">
    <source>
        <dbReference type="SAM" id="MobiDB-lite"/>
    </source>
</evidence>
<evidence type="ECO:0000313" key="6">
    <source>
        <dbReference type="Proteomes" id="UP001153269"/>
    </source>
</evidence>
<feature type="compositionally biased region" description="Polar residues" evidence="4">
    <location>
        <begin position="223"/>
        <end position="233"/>
    </location>
</feature>
<feature type="region of interest" description="Disordered" evidence="4">
    <location>
        <begin position="209"/>
        <end position="270"/>
    </location>
</feature>
<dbReference type="Pfam" id="PF00023">
    <property type="entry name" value="Ank"/>
    <property type="match status" value="1"/>
</dbReference>
<dbReference type="SUPFAM" id="SSF48403">
    <property type="entry name" value="Ankyrin repeat"/>
    <property type="match status" value="1"/>
</dbReference>
<feature type="compositionally biased region" description="Low complexity" evidence="4">
    <location>
        <begin position="256"/>
        <end position="265"/>
    </location>
</feature>
<dbReference type="Gene3D" id="1.25.40.20">
    <property type="entry name" value="Ankyrin repeat-containing domain"/>
    <property type="match status" value="2"/>
</dbReference>
<feature type="compositionally biased region" description="Acidic residues" evidence="4">
    <location>
        <begin position="234"/>
        <end position="247"/>
    </location>
</feature>
<accession>A0A9N7VD01</accession>
<comment type="caution">
    <text evidence="5">The sequence shown here is derived from an EMBL/GenBank/DDBJ whole genome shotgun (WGS) entry which is preliminary data.</text>
</comment>
<protein>
    <submittedName>
        <fullName evidence="5">Uncharacterized protein</fullName>
    </submittedName>
</protein>
<keyword evidence="6" id="KW-1185">Reference proteome</keyword>
<dbReference type="SMART" id="SM00248">
    <property type="entry name" value="ANK"/>
    <property type="match status" value="3"/>
</dbReference>
<dbReference type="PROSITE" id="PS50088">
    <property type="entry name" value="ANK_REPEAT"/>
    <property type="match status" value="1"/>
</dbReference>
<dbReference type="InterPro" id="IPR002110">
    <property type="entry name" value="Ankyrin_rpt"/>
</dbReference>
<dbReference type="InterPro" id="IPR036770">
    <property type="entry name" value="Ankyrin_rpt-contain_sf"/>
</dbReference>
<gene>
    <name evidence="5" type="ORF">PLEPLA_LOCUS37785</name>
</gene>
<dbReference type="PROSITE" id="PS50297">
    <property type="entry name" value="ANK_REP_REGION"/>
    <property type="match status" value="1"/>
</dbReference>
<dbReference type="Proteomes" id="UP001153269">
    <property type="component" value="Unassembled WGS sequence"/>
</dbReference>
<evidence type="ECO:0000256" key="1">
    <source>
        <dbReference type="ARBA" id="ARBA00022737"/>
    </source>
</evidence>
<sequence>MNEDVWVLSLEEEVDEQEEQEVSDTEDEEEQGCTPLITACSKGWTEVVQRLMRTGADVTLCNRSQETALHVLPAELQGTVLGWMTRPHLPPQARLLQASWQGDMHTLQQLLSDGLDVDVPNRDSVTAVMLAVRDIDLFQSMETPLPWDHRPVEVVRRLLGRSADLQVRDQSGCSALHYAASIHSPLKEEIIHMMVESLRHTEKHRLEKIDEERRFKDAAPGSPLSSDESSYQDLDSEFEGSDIELDIESLHPPPSTAASPTPTHTLQLPGPLYSQAGEVLESPGCPPPSDNHKDLSQDKGIPLCFQNAMDTLRDIRQAYQDAGKGGSRGLSLPSLDNSIRRWSHVDPAASCGLMRTRTPCIPAPPTPRQRTRSVVVAAYPSSPGRLSVAEPSQLSRSAPSLMEPLLCSNTMMQARAHIQTRLGSQDTIHEQKGPFAGSEPSNTEAVGSAEQQTQGRCSSASTEAPCSPEAHQPEPPLLQGLAEERAAVPGQPTRWQ</sequence>
<reference evidence="5" key="1">
    <citation type="submission" date="2020-03" db="EMBL/GenBank/DDBJ databases">
        <authorList>
            <person name="Weist P."/>
        </authorList>
    </citation>
    <scope>NUCLEOTIDE SEQUENCE</scope>
</reference>
<feature type="region of interest" description="Disordered" evidence="4">
    <location>
        <begin position="11"/>
        <end position="31"/>
    </location>
</feature>
<feature type="region of interest" description="Disordered" evidence="4">
    <location>
        <begin position="429"/>
        <end position="496"/>
    </location>
</feature>
<name>A0A9N7VD01_PLEPL</name>
<evidence type="ECO:0000313" key="5">
    <source>
        <dbReference type="EMBL" id="CAB1450096.1"/>
    </source>
</evidence>
<dbReference type="AlphaFoldDB" id="A0A9N7VD01"/>
<dbReference type="EMBL" id="CADEAL010004041">
    <property type="protein sequence ID" value="CAB1450096.1"/>
    <property type="molecule type" value="Genomic_DNA"/>
</dbReference>
<evidence type="ECO:0000256" key="3">
    <source>
        <dbReference type="PROSITE-ProRule" id="PRU00023"/>
    </source>
</evidence>
<organism evidence="5 6">
    <name type="scientific">Pleuronectes platessa</name>
    <name type="common">European plaice</name>
    <dbReference type="NCBI Taxonomy" id="8262"/>
    <lineage>
        <taxon>Eukaryota</taxon>
        <taxon>Metazoa</taxon>
        <taxon>Chordata</taxon>
        <taxon>Craniata</taxon>
        <taxon>Vertebrata</taxon>
        <taxon>Euteleostomi</taxon>
        <taxon>Actinopterygii</taxon>
        <taxon>Neopterygii</taxon>
        <taxon>Teleostei</taxon>
        <taxon>Neoteleostei</taxon>
        <taxon>Acanthomorphata</taxon>
        <taxon>Carangaria</taxon>
        <taxon>Pleuronectiformes</taxon>
        <taxon>Pleuronectoidei</taxon>
        <taxon>Pleuronectidae</taxon>
        <taxon>Pleuronectes</taxon>
    </lineage>
</organism>
<feature type="compositionally biased region" description="Polar residues" evidence="4">
    <location>
        <begin position="439"/>
        <end position="464"/>
    </location>
</feature>
<proteinExistence type="predicted"/>
<feature type="repeat" description="ANK" evidence="3">
    <location>
        <begin position="31"/>
        <end position="63"/>
    </location>
</feature>